<organism evidence="1 2">
    <name type="scientific">Rugamonas rubra</name>
    <dbReference type="NCBI Taxonomy" id="758825"/>
    <lineage>
        <taxon>Bacteria</taxon>
        <taxon>Pseudomonadati</taxon>
        <taxon>Pseudomonadota</taxon>
        <taxon>Betaproteobacteria</taxon>
        <taxon>Burkholderiales</taxon>
        <taxon>Oxalobacteraceae</taxon>
        <taxon>Telluria group</taxon>
        <taxon>Rugamonas</taxon>
    </lineage>
</organism>
<sequence length="203" mass="23141">MIPVKLKPEHSDFEKKVRRPGQKWLFKKLYPTQPLNVAAPPKTKFPSHWTKVLPEFHDAYGGICSYLGTYISLATGSASMDHFAPKSKAAGLAYEWDNFRLACLLMNSRKNNFSGILDPFTMPDEVFHLVLTTGKLEINGAFLGTPIESKAIETMSRLKLDSKVNRDDRATLFTEYKTGDRSARLMRLYHPFVWSEIVRQGKQ</sequence>
<evidence type="ECO:0008006" key="3">
    <source>
        <dbReference type="Google" id="ProtNLM"/>
    </source>
</evidence>
<name>A0A1I4M9D2_9BURK</name>
<dbReference type="AlphaFoldDB" id="A0A1I4M9D2"/>
<dbReference type="EMBL" id="FOTW01000010">
    <property type="protein sequence ID" value="SFL99693.1"/>
    <property type="molecule type" value="Genomic_DNA"/>
</dbReference>
<dbReference type="OrthoDB" id="9797348at2"/>
<keyword evidence="2" id="KW-1185">Reference proteome</keyword>
<dbReference type="STRING" id="758825.SAMN02982985_02331"/>
<evidence type="ECO:0000313" key="2">
    <source>
        <dbReference type="Proteomes" id="UP000199470"/>
    </source>
</evidence>
<dbReference type="RefSeq" id="WP_139236427.1">
    <property type="nucleotide sequence ID" value="NZ_FOTW01000010.1"/>
</dbReference>
<protein>
    <recommendedName>
        <fullName evidence="3">TIGR02646 family protein</fullName>
    </recommendedName>
</protein>
<gene>
    <name evidence="1" type="ORF">SAMN02982985_02331</name>
</gene>
<proteinExistence type="predicted"/>
<dbReference type="Proteomes" id="UP000199470">
    <property type="component" value="Unassembled WGS sequence"/>
</dbReference>
<evidence type="ECO:0000313" key="1">
    <source>
        <dbReference type="EMBL" id="SFL99693.1"/>
    </source>
</evidence>
<dbReference type="Gene3D" id="1.10.30.50">
    <property type="match status" value="1"/>
</dbReference>
<reference evidence="1 2" key="1">
    <citation type="submission" date="2016-10" db="EMBL/GenBank/DDBJ databases">
        <authorList>
            <person name="de Groot N.N."/>
        </authorList>
    </citation>
    <scope>NUCLEOTIDE SEQUENCE [LARGE SCALE GENOMIC DNA]</scope>
    <source>
        <strain evidence="1 2">ATCC 43154</strain>
    </source>
</reference>
<accession>A0A1I4M9D2</accession>